<comment type="caution">
    <text evidence="1">The sequence shown here is derived from an EMBL/GenBank/DDBJ whole genome shotgun (WGS) entry which is preliminary data.</text>
</comment>
<dbReference type="Proteomes" id="UP000673691">
    <property type="component" value="Unassembled WGS sequence"/>
</dbReference>
<sequence>MKPPWGEFSLRSPKCLRVQAGGWTTGHGIRRFMQARAASAFTQQYAFQRFSGICMAAATFAFGL</sequence>
<protein>
    <submittedName>
        <fullName evidence="1">Uncharacterized protein</fullName>
    </submittedName>
</protein>
<dbReference type="EMBL" id="JAEFCI010013153">
    <property type="protein sequence ID" value="KAG5455576.1"/>
    <property type="molecule type" value="Genomic_DNA"/>
</dbReference>
<organism evidence="1 2">
    <name type="scientific">Olpidium bornovanus</name>
    <dbReference type="NCBI Taxonomy" id="278681"/>
    <lineage>
        <taxon>Eukaryota</taxon>
        <taxon>Fungi</taxon>
        <taxon>Fungi incertae sedis</taxon>
        <taxon>Olpidiomycota</taxon>
        <taxon>Olpidiomycotina</taxon>
        <taxon>Olpidiomycetes</taxon>
        <taxon>Olpidiales</taxon>
        <taxon>Olpidiaceae</taxon>
        <taxon>Olpidium</taxon>
    </lineage>
</organism>
<proteinExistence type="predicted"/>
<reference evidence="1 2" key="1">
    <citation type="journal article" name="Sci. Rep.">
        <title>Genome-scale phylogenetic analyses confirm Olpidium as the closest living zoosporic fungus to the non-flagellated, terrestrial fungi.</title>
        <authorList>
            <person name="Chang Y."/>
            <person name="Rochon D."/>
            <person name="Sekimoto S."/>
            <person name="Wang Y."/>
            <person name="Chovatia M."/>
            <person name="Sandor L."/>
            <person name="Salamov A."/>
            <person name="Grigoriev I.V."/>
            <person name="Stajich J.E."/>
            <person name="Spatafora J.W."/>
        </authorList>
    </citation>
    <scope>NUCLEOTIDE SEQUENCE [LARGE SCALE GENOMIC DNA]</scope>
    <source>
        <strain evidence="1">S191</strain>
    </source>
</reference>
<dbReference type="AlphaFoldDB" id="A0A8H7ZKD2"/>
<name>A0A8H7ZKD2_9FUNG</name>
<evidence type="ECO:0000313" key="1">
    <source>
        <dbReference type="EMBL" id="KAG5455576.1"/>
    </source>
</evidence>
<gene>
    <name evidence="1" type="ORF">BJ554DRAFT_4972</name>
</gene>
<keyword evidence="2" id="KW-1185">Reference proteome</keyword>
<evidence type="ECO:0000313" key="2">
    <source>
        <dbReference type="Proteomes" id="UP000673691"/>
    </source>
</evidence>
<accession>A0A8H7ZKD2</accession>